<reference evidence="8" key="1">
    <citation type="submission" date="2025-08" db="UniProtKB">
        <authorList>
            <consortium name="RefSeq"/>
        </authorList>
    </citation>
    <scope>IDENTIFICATION</scope>
    <source>
        <tissue evidence="8">Testes</tissue>
    </source>
</reference>
<keyword evidence="2" id="KW-0689">Ribosomal protein</keyword>
<dbReference type="SUPFAM" id="SSF50104">
    <property type="entry name" value="Translation proteins SH3-like domain"/>
    <property type="match status" value="1"/>
</dbReference>
<dbReference type="InterPro" id="IPR008991">
    <property type="entry name" value="Translation_prot_SH3-like_sf"/>
</dbReference>
<keyword evidence="7" id="KW-1185">Reference proteome</keyword>
<dbReference type="Proteomes" id="UP000694865">
    <property type="component" value="Unplaced"/>
</dbReference>
<dbReference type="PANTHER" id="PTHR11127:SF2">
    <property type="entry name" value="LARGE RIBOSOMAL SUBUNIT PROTEIN EL14"/>
    <property type="match status" value="1"/>
</dbReference>
<sequence length="138" mass="16065">MVFKRFIEIGRVAYIAHGKDAGKLCVVVDIVDQARVLVDGPCSGVMRQAVNMKRLHLTKFVLKIPHSVRTKIVRKAWEKDEITKKWQDTTWAKKIVIKEKRAQLTDFDRFKLMKAKQARGRIIRTQYNKMKKEAAKAK</sequence>
<comment type="similarity">
    <text evidence="1">Belongs to the eukaryotic ribosomal protein eL14 family.</text>
</comment>
<name>A0ABM0H0H7_SACKO</name>
<evidence type="ECO:0000259" key="6">
    <source>
        <dbReference type="Pfam" id="PF01929"/>
    </source>
</evidence>
<dbReference type="Gene3D" id="6.10.250.2270">
    <property type="match status" value="1"/>
</dbReference>
<evidence type="ECO:0000256" key="1">
    <source>
        <dbReference type="ARBA" id="ARBA00006592"/>
    </source>
</evidence>
<evidence type="ECO:0000313" key="8">
    <source>
        <dbReference type="RefSeq" id="XP_002741492.1"/>
    </source>
</evidence>
<keyword evidence="3" id="KW-0687">Ribonucleoprotein</keyword>
<dbReference type="InterPro" id="IPR002784">
    <property type="entry name" value="Ribosomal_eL14_dom"/>
</dbReference>
<proteinExistence type="inferred from homology"/>
<feature type="domain" description="Large ribosomal subunit protein eL14" evidence="6">
    <location>
        <begin position="47"/>
        <end position="119"/>
    </location>
</feature>
<dbReference type="CDD" id="cd23702">
    <property type="entry name" value="eL14"/>
    <property type="match status" value="1"/>
</dbReference>
<evidence type="ECO:0000256" key="4">
    <source>
        <dbReference type="ARBA" id="ARBA00035215"/>
    </source>
</evidence>
<evidence type="ECO:0000313" key="7">
    <source>
        <dbReference type="Proteomes" id="UP000694865"/>
    </source>
</evidence>
<dbReference type="GeneID" id="100376648"/>
<dbReference type="Gene3D" id="2.30.30.30">
    <property type="match status" value="1"/>
</dbReference>
<dbReference type="InterPro" id="IPR014722">
    <property type="entry name" value="Rib_uL2_dom2"/>
</dbReference>
<evidence type="ECO:0000256" key="3">
    <source>
        <dbReference type="ARBA" id="ARBA00023274"/>
    </source>
</evidence>
<protein>
    <recommendedName>
        <fullName evidence="4">Large ribosomal subunit protein eL14</fullName>
    </recommendedName>
    <alternativeName>
        <fullName evidence="5">60S ribosomal protein L14</fullName>
    </alternativeName>
</protein>
<accession>A0ABM0H0H7</accession>
<evidence type="ECO:0000256" key="5">
    <source>
        <dbReference type="ARBA" id="ARBA00035318"/>
    </source>
</evidence>
<dbReference type="Pfam" id="PF01929">
    <property type="entry name" value="Ribosomal_L14e"/>
    <property type="match status" value="1"/>
</dbReference>
<organism evidence="7 8">
    <name type="scientific">Saccoglossus kowalevskii</name>
    <name type="common">Acorn worm</name>
    <dbReference type="NCBI Taxonomy" id="10224"/>
    <lineage>
        <taxon>Eukaryota</taxon>
        <taxon>Metazoa</taxon>
        <taxon>Hemichordata</taxon>
        <taxon>Enteropneusta</taxon>
        <taxon>Harrimaniidae</taxon>
        <taxon>Saccoglossus</taxon>
    </lineage>
</organism>
<dbReference type="RefSeq" id="XP_002741492.1">
    <property type="nucleotide sequence ID" value="XM_002741446.2"/>
</dbReference>
<dbReference type="InterPro" id="IPR039660">
    <property type="entry name" value="Ribosomal_eL14"/>
</dbReference>
<gene>
    <name evidence="8" type="primary">LOC100376648</name>
</gene>
<evidence type="ECO:0000256" key="2">
    <source>
        <dbReference type="ARBA" id="ARBA00022980"/>
    </source>
</evidence>
<dbReference type="PANTHER" id="PTHR11127">
    <property type="entry name" value="60S RIBOSOMAL PROTEIN L14"/>
    <property type="match status" value="1"/>
</dbReference>